<evidence type="ECO:0000259" key="2">
    <source>
        <dbReference type="PROSITE" id="PS50943"/>
    </source>
</evidence>
<dbReference type="RefSeq" id="WP_231006645.1">
    <property type="nucleotide sequence ID" value="NZ_JAJNEC010000005.1"/>
</dbReference>
<evidence type="ECO:0000313" key="4">
    <source>
        <dbReference type="Proteomes" id="UP001199816"/>
    </source>
</evidence>
<dbReference type="EMBL" id="JAJNEC010000005">
    <property type="protein sequence ID" value="MCD2424524.1"/>
    <property type="molecule type" value="Genomic_DNA"/>
</dbReference>
<protein>
    <submittedName>
        <fullName evidence="3">Helix-turn-helix transcriptional regulator</fullName>
    </submittedName>
</protein>
<proteinExistence type="predicted"/>
<dbReference type="SMART" id="SM00530">
    <property type="entry name" value="HTH_XRE"/>
    <property type="match status" value="1"/>
</dbReference>
<dbReference type="CDD" id="cd00093">
    <property type="entry name" value="HTH_XRE"/>
    <property type="match status" value="1"/>
</dbReference>
<gene>
    <name evidence="3" type="ORF">LQ567_17220</name>
</gene>
<sequence length="187" mass="21722">MKYFRAQLHLTQQELAVFLGVSQSLLSMYEKDRRELPTQASLKLARLESELHQFQQQKTVPDPKEAQREQKRMQQLEKLLDRQARKAEADLLRLGEALDKMKQQQKQLSLKRKFIKKLMIPGSSWLEDKPLLQNMELDAEAALDGCNLVSQQKAAYQLLLLKARIKAARQVQQTVRQSLKRWPGSEG</sequence>
<evidence type="ECO:0000313" key="3">
    <source>
        <dbReference type="EMBL" id="MCD2424524.1"/>
    </source>
</evidence>
<keyword evidence="4" id="KW-1185">Reference proteome</keyword>
<comment type="caution">
    <text evidence="3">The sequence shown here is derived from an EMBL/GenBank/DDBJ whole genome shotgun (WGS) entry which is preliminary data.</text>
</comment>
<organism evidence="3 4">
    <name type="scientific">Niabella pedocola</name>
    <dbReference type="NCBI Taxonomy" id="1752077"/>
    <lineage>
        <taxon>Bacteria</taxon>
        <taxon>Pseudomonadati</taxon>
        <taxon>Bacteroidota</taxon>
        <taxon>Chitinophagia</taxon>
        <taxon>Chitinophagales</taxon>
        <taxon>Chitinophagaceae</taxon>
        <taxon>Niabella</taxon>
    </lineage>
</organism>
<dbReference type="InterPro" id="IPR010982">
    <property type="entry name" value="Lambda_DNA-bd_dom_sf"/>
</dbReference>
<dbReference type="InterPro" id="IPR001387">
    <property type="entry name" value="Cro/C1-type_HTH"/>
</dbReference>
<feature type="region of interest" description="Disordered" evidence="1">
    <location>
        <begin position="53"/>
        <end position="72"/>
    </location>
</feature>
<dbReference type="SUPFAM" id="SSF47413">
    <property type="entry name" value="lambda repressor-like DNA-binding domains"/>
    <property type="match status" value="1"/>
</dbReference>
<evidence type="ECO:0000256" key="1">
    <source>
        <dbReference type="SAM" id="MobiDB-lite"/>
    </source>
</evidence>
<feature type="domain" description="HTH cro/C1-type" evidence="2">
    <location>
        <begin position="1"/>
        <end position="47"/>
    </location>
</feature>
<dbReference type="PROSITE" id="PS50943">
    <property type="entry name" value="HTH_CROC1"/>
    <property type="match status" value="1"/>
</dbReference>
<dbReference type="Proteomes" id="UP001199816">
    <property type="component" value="Unassembled WGS sequence"/>
</dbReference>
<dbReference type="Pfam" id="PF01381">
    <property type="entry name" value="HTH_3"/>
    <property type="match status" value="1"/>
</dbReference>
<dbReference type="Gene3D" id="1.10.260.40">
    <property type="entry name" value="lambda repressor-like DNA-binding domains"/>
    <property type="match status" value="1"/>
</dbReference>
<feature type="compositionally biased region" description="Basic and acidic residues" evidence="1">
    <location>
        <begin position="61"/>
        <end position="72"/>
    </location>
</feature>
<reference evidence="3 4" key="1">
    <citation type="submission" date="2021-11" db="EMBL/GenBank/DDBJ databases">
        <title>Genomic of Niabella pedocola.</title>
        <authorList>
            <person name="Wu T."/>
        </authorList>
    </citation>
    <scope>NUCLEOTIDE SEQUENCE [LARGE SCALE GENOMIC DNA]</scope>
    <source>
        <strain evidence="3 4">JCM 31011</strain>
    </source>
</reference>
<name>A0ABS8PTX3_9BACT</name>
<accession>A0ABS8PTX3</accession>